<evidence type="ECO:0000256" key="5">
    <source>
        <dbReference type="ARBA" id="ARBA00014422"/>
    </source>
</evidence>
<evidence type="ECO:0000256" key="11">
    <source>
        <dbReference type="PIRSR" id="PIRSR036565-2"/>
    </source>
</evidence>
<dbReference type="GO" id="GO:0030976">
    <property type="term" value="F:thiamine pyrophosphate binding"/>
    <property type="evidence" value="ECO:0007669"/>
    <property type="project" value="InterPro"/>
</dbReference>
<keyword evidence="7" id="KW-0210">Decarboxylase</keyword>
<protein>
    <recommendedName>
        <fullName evidence="5">Pyruvate decarboxylase</fullName>
        <ecNumber evidence="4">4.1.1.1</ecNumber>
    </recommendedName>
</protein>
<dbReference type="PANTHER" id="PTHR43452">
    <property type="entry name" value="PYRUVATE DECARBOXYLASE"/>
    <property type="match status" value="1"/>
</dbReference>
<dbReference type="Pfam" id="PF02776">
    <property type="entry name" value="TPP_enzyme_N"/>
    <property type="match status" value="1"/>
</dbReference>
<evidence type="ECO:0000256" key="2">
    <source>
        <dbReference type="ARBA" id="ARBA00001964"/>
    </source>
</evidence>
<evidence type="ECO:0000259" key="15">
    <source>
        <dbReference type="Pfam" id="PF02776"/>
    </source>
</evidence>
<evidence type="ECO:0000256" key="4">
    <source>
        <dbReference type="ARBA" id="ARBA00013202"/>
    </source>
</evidence>
<keyword evidence="16" id="KW-0670">Pyruvate</keyword>
<evidence type="ECO:0000259" key="14">
    <source>
        <dbReference type="Pfam" id="PF02775"/>
    </source>
</evidence>
<dbReference type="Pfam" id="PF02775">
    <property type="entry name" value="TPP_enzyme_C"/>
    <property type="match status" value="1"/>
</dbReference>
<comment type="cofactor">
    <cofactor evidence="11">
        <name>Mg(2+)</name>
        <dbReference type="ChEBI" id="CHEBI:18420"/>
    </cofactor>
    <text evidence="11">Binds 1 Mg(2+) per subunit.</text>
</comment>
<dbReference type="Gene3D" id="3.40.50.1220">
    <property type="entry name" value="TPP-binding domain"/>
    <property type="match status" value="1"/>
</dbReference>
<evidence type="ECO:0000313" key="17">
    <source>
        <dbReference type="Proteomes" id="UP000183809"/>
    </source>
</evidence>
<feature type="domain" description="Thiamine pyrophosphate enzyme TPP-binding" evidence="14">
    <location>
        <begin position="402"/>
        <end position="558"/>
    </location>
</feature>
<dbReference type="FunFam" id="3.40.50.970:FF:000024">
    <property type="entry name" value="Pyruvate decarboxylase isozyme"/>
    <property type="match status" value="1"/>
</dbReference>
<accession>A0A1J9SIY4</accession>
<dbReference type="GO" id="GO:0000949">
    <property type="term" value="P:aromatic amino acid family catabolic process to alcohol via Ehrlich pathway"/>
    <property type="evidence" value="ECO:0007669"/>
    <property type="project" value="TreeGrafter"/>
</dbReference>
<comment type="cofactor">
    <cofactor evidence="2">
        <name>thiamine diphosphate</name>
        <dbReference type="ChEBI" id="CHEBI:58937"/>
    </cofactor>
</comment>
<evidence type="ECO:0000256" key="12">
    <source>
        <dbReference type="RuleBase" id="RU362132"/>
    </source>
</evidence>
<dbReference type="RefSeq" id="XP_020135162.1">
    <property type="nucleotide sequence ID" value="XM_020269990.1"/>
</dbReference>
<evidence type="ECO:0000313" key="16">
    <source>
        <dbReference type="EMBL" id="OJD40319.1"/>
    </source>
</evidence>
<feature type="binding site" evidence="11">
    <location>
        <position position="485"/>
    </location>
    <ligand>
        <name>Mg(2+)</name>
        <dbReference type="ChEBI" id="CHEBI:18420"/>
    </ligand>
</feature>
<gene>
    <name evidence="16" type="ORF">BKCO1_1000578</name>
</gene>
<evidence type="ECO:0000256" key="1">
    <source>
        <dbReference type="ARBA" id="ARBA00001041"/>
    </source>
</evidence>
<sequence length="584" mass="62466">MDHQVDLAQYLFTRLAEIGVGSVHGVPGDYNLTALDYLEPAGLHWVGNANELNAGYAADGYARIKGIAALATSFGVGELSTINAIGAAYAEKAAVVHIVGTPPRASRNAGACLHHSLGDGNFRVFADMYKAVTVAQANLTDANTAAQLIDAALKECLLQSRPVYIEMPTDMVTAKVAPPASPLDLSIPGHDEAFEDRMVGEVLTRMLSAKRPLILVDGFTARFDIRDEVNELVAVTKFPTLTTPFGKSIVQETLPNFHGIFSGLAGDPAQQKWVQDCDLVLRFGPLDSDFNTFGFTAQPNPQVTITFERHSIQLRPTETSLPTSSPKPPSISTKSLLQKLLKQLSAPAIQLPTPHPFLASAAAAPQALPPPPPSSSPITHRAFWPRLSAFLRPADVLLTETGTCTYGGQTLGPLPPSTTLINSAIWLSIGYALAAAQGAALAQRDGDRRGRTIVFEGEGSFQMTAQAVSDVVRNRLDVVVFVVNNDGYAVERLIHGFGAGYNEVQPWRYGEAAGFFGAPVGEAGYPVRVRRAETWGELEEVLGEEGVGEGKGLVVVEVIMGVADAPEAFIKFAEYIERRNKGGV</sequence>
<dbReference type="STRING" id="236234.A0A1J9SIY4"/>
<name>A0A1J9SIY4_9PEZI</name>
<feature type="domain" description="Thiamine pyrophosphate enzyme central" evidence="13">
    <location>
        <begin position="201"/>
        <end position="309"/>
    </location>
</feature>
<dbReference type="Gene3D" id="3.40.50.970">
    <property type="match status" value="2"/>
</dbReference>
<evidence type="ECO:0000259" key="13">
    <source>
        <dbReference type="Pfam" id="PF00205"/>
    </source>
</evidence>
<keyword evidence="8 11" id="KW-0460">Magnesium</keyword>
<dbReference type="GO" id="GO:0005829">
    <property type="term" value="C:cytosol"/>
    <property type="evidence" value="ECO:0007669"/>
    <property type="project" value="TreeGrafter"/>
</dbReference>
<dbReference type="AlphaFoldDB" id="A0A1J9SIY4"/>
<dbReference type="InterPro" id="IPR012001">
    <property type="entry name" value="Thiamin_PyroP_enz_TPP-bd_dom"/>
</dbReference>
<dbReference type="FunFam" id="3.40.50.970:FF:000019">
    <property type="entry name" value="Pyruvate decarboxylase isozyme"/>
    <property type="match status" value="1"/>
</dbReference>
<dbReference type="SUPFAM" id="SSF52467">
    <property type="entry name" value="DHS-like NAD/FAD-binding domain"/>
    <property type="match status" value="1"/>
</dbReference>
<dbReference type="EMBL" id="MNUE01000001">
    <property type="protein sequence ID" value="OJD40319.1"/>
    <property type="molecule type" value="Genomic_DNA"/>
</dbReference>
<evidence type="ECO:0000256" key="9">
    <source>
        <dbReference type="ARBA" id="ARBA00023052"/>
    </source>
</evidence>
<organism evidence="16 17">
    <name type="scientific">Diplodia corticola</name>
    <dbReference type="NCBI Taxonomy" id="236234"/>
    <lineage>
        <taxon>Eukaryota</taxon>
        <taxon>Fungi</taxon>
        <taxon>Dikarya</taxon>
        <taxon>Ascomycota</taxon>
        <taxon>Pezizomycotina</taxon>
        <taxon>Dothideomycetes</taxon>
        <taxon>Dothideomycetes incertae sedis</taxon>
        <taxon>Botryosphaeriales</taxon>
        <taxon>Botryosphaeriaceae</taxon>
        <taxon>Diplodia</taxon>
    </lineage>
</organism>
<dbReference type="SUPFAM" id="SSF52518">
    <property type="entry name" value="Thiamin diphosphate-binding fold (THDP-binding)"/>
    <property type="match status" value="2"/>
</dbReference>
<dbReference type="GO" id="GO:0004737">
    <property type="term" value="F:pyruvate decarboxylase activity"/>
    <property type="evidence" value="ECO:0007669"/>
    <property type="project" value="UniProtKB-EC"/>
</dbReference>
<keyword evidence="10" id="KW-0456">Lyase</keyword>
<feature type="domain" description="Thiamine pyrophosphate enzyme N-terminal TPP-binding" evidence="15">
    <location>
        <begin position="6"/>
        <end position="109"/>
    </location>
</feature>
<dbReference type="GO" id="GO:0000287">
    <property type="term" value="F:magnesium ion binding"/>
    <property type="evidence" value="ECO:0007669"/>
    <property type="project" value="InterPro"/>
</dbReference>
<feature type="binding site" evidence="11">
    <location>
        <position position="487"/>
    </location>
    <ligand>
        <name>Mg(2+)</name>
        <dbReference type="ChEBI" id="CHEBI:18420"/>
    </ligand>
</feature>
<evidence type="ECO:0000256" key="10">
    <source>
        <dbReference type="ARBA" id="ARBA00023239"/>
    </source>
</evidence>
<dbReference type="Pfam" id="PF00205">
    <property type="entry name" value="TPP_enzyme_M"/>
    <property type="match status" value="1"/>
</dbReference>
<comment type="caution">
    <text evidence="16">The sequence shown here is derived from an EMBL/GenBank/DDBJ whole genome shotgun (WGS) entry which is preliminary data.</text>
</comment>
<evidence type="ECO:0000256" key="7">
    <source>
        <dbReference type="ARBA" id="ARBA00022793"/>
    </source>
</evidence>
<dbReference type="InterPro" id="IPR047213">
    <property type="entry name" value="TPP_PYR_PDC_IPDC-like"/>
</dbReference>
<dbReference type="PANTHER" id="PTHR43452:SF11">
    <property type="entry name" value="PYRUVATE DECARBOXYLASE"/>
    <property type="match status" value="1"/>
</dbReference>
<evidence type="ECO:0000256" key="6">
    <source>
        <dbReference type="ARBA" id="ARBA00022723"/>
    </source>
</evidence>
<keyword evidence="17" id="KW-1185">Reference proteome</keyword>
<keyword evidence="6 11" id="KW-0479">Metal-binding</keyword>
<dbReference type="Proteomes" id="UP000183809">
    <property type="component" value="Unassembled WGS sequence"/>
</dbReference>
<dbReference type="InterPro" id="IPR029061">
    <property type="entry name" value="THDP-binding"/>
</dbReference>
<dbReference type="InterPro" id="IPR012110">
    <property type="entry name" value="PDC/IPDC-like"/>
</dbReference>
<evidence type="ECO:0000256" key="8">
    <source>
        <dbReference type="ARBA" id="ARBA00022842"/>
    </source>
</evidence>
<comment type="catalytic activity">
    <reaction evidence="1">
        <text>a 2-oxocarboxylate + H(+) = an aldehyde + CO2</text>
        <dbReference type="Rhea" id="RHEA:11628"/>
        <dbReference type="ChEBI" id="CHEBI:15378"/>
        <dbReference type="ChEBI" id="CHEBI:16526"/>
        <dbReference type="ChEBI" id="CHEBI:17478"/>
        <dbReference type="ChEBI" id="CHEBI:35179"/>
        <dbReference type="EC" id="4.1.1.1"/>
    </reaction>
</comment>
<dbReference type="InterPro" id="IPR012000">
    <property type="entry name" value="Thiamin_PyroP_enz_cen_dom"/>
</dbReference>
<comment type="similarity">
    <text evidence="3 12">Belongs to the TPP enzyme family.</text>
</comment>
<evidence type="ECO:0000256" key="3">
    <source>
        <dbReference type="ARBA" id="ARBA00007812"/>
    </source>
</evidence>
<dbReference type="InterPro" id="IPR011766">
    <property type="entry name" value="TPP_enzyme_TPP-bd"/>
</dbReference>
<dbReference type="PIRSF" id="PIRSF036565">
    <property type="entry name" value="Pyruvt_ip_decrb"/>
    <property type="match status" value="1"/>
</dbReference>
<proteinExistence type="inferred from homology"/>
<keyword evidence="9 12" id="KW-0786">Thiamine pyrophosphate</keyword>
<dbReference type="CDD" id="cd07038">
    <property type="entry name" value="TPP_PYR_PDC_IPDC_like"/>
    <property type="match status" value="1"/>
</dbReference>
<dbReference type="EC" id="4.1.1.1" evidence="4"/>
<reference evidence="16 17" key="1">
    <citation type="submission" date="2016-10" db="EMBL/GenBank/DDBJ databases">
        <title>Proteomics and genomics reveal pathogen-plant mechanisms compatible with a hemibiotrophic lifestyle of Diplodia corticola.</title>
        <authorList>
            <person name="Fernandes I."/>
            <person name="De Jonge R."/>
            <person name="Van De Peer Y."/>
            <person name="Devreese B."/>
            <person name="Alves A."/>
            <person name="Esteves A.C."/>
        </authorList>
    </citation>
    <scope>NUCLEOTIDE SEQUENCE [LARGE SCALE GENOMIC DNA]</scope>
    <source>
        <strain evidence="16 17">CBS 112549</strain>
    </source>
</reference>
<dbReference type="InterPro" id="IPR029035">
    <property type="entry name" value="DHS-like_NAD/FAD-binding_dom"/>
</dbReference>
<dbReference type="GO" id="GO:0005634">
    <property type="term" value="C:nucleus"/>
    <property type="evidence" value="ECO:0007669"/>
    <property type="project" value="TreeGrafter"/>
</dbReference>
<dbReference type="OrthoDB" id="3970464at2759"/>
<dbReference type="GeneID" id="31010249"/>